<dbReference type="RefSeq" id="WP_347706018.1">
    <property type="nucleotide sequence ID" value="NZ_JBDPZD010000006.1"/>
</dbReference>
<evidence type="ECO:0000313" key="3">
    <source>
        <dbReference type="EMBL" id="MEO3693201.1"/>
    </source>
</evidence>
<feature type="transmembrane region" description="Helical" evidence="1">
    <location>
        <begin position="256"/>
        <end position="274"/>
    </location>
</feature>
<dbReference type="PANTHER" id="PTHR38034:SF1">
    <property type="entry name" value="INNER MEMBRANE PROTEIN YPJD"/>
    <property type="match status" value="1"/>
</dbReference>
<evidence type="ECO:0000256" key="1">
    <source>
        <dbReference type="SAM" id="Phobius"/>
    </source>
</evidence>
<keyword evidence="1" id="KW-0472">Membrane</keyword>
<feature type="transmembrane region" description="Helical" evidence="1">
    <location>
        <begin position="83"/>
        <end position="105"/>
    </location>
</feature>
<feature type="transmembrane region" description="Helical" evidence="1">
    <location>
        <begin position="193"/>
        <end position="214"/>
    </location>
</feature>
<dbReference type="PANTHER" id="PTHR38034">
    <property type="entry name" value="INNER MEMBRANE PROTEIN YPJD"/>
    <property type="match status" value="1"/>
</dbReference>
<feature type="transmembrane region" description="Helical" evidence="1">
    <location>
        <begin position="117"/>
        <end position="136"/>
    </location>
</feature>
<keyword evidence="4" id="KW-1185">Reference proteome</keyword>
<comment type="caution">
    <text evidence="3">The sequence shown here is derived from an EMBL/GenBank/DDBJ whole genome shotgun (WGS) entry which is preliminary data.</text>
</comment>
<feature type="transmembrane region" description="Helical" evidence="1">
    <location>
        <begin position="226"/>
        <end position="244"/>
    </location>
</feature>
<feature type="domain" description="Cytochrome c assembly protein" evidence="2">
    <location>
        <begin position="91"/>
        <end position="276"/>
    </location>
</feature>
<evidence type="ECO:0000259" key="2">
    <source>
        <dbReference type="Pfam" id="PF01578"/>
    </source>
</evidence>
<keyword evidence="1" id="KW-1133">Transmembrane helix</keyword>
<keyword evidence="1" id="KW-0812">Transmembrane</keyword>
<dbReference type="Proteomes" id="UP001495147">
    <property type="component" value="Unassembled WGS sequence"/>
</dbReference>
<accession>A0ABV0G648</accession>
<dbReference type="InterPro" id="IPR002541">
    <property type="entry name" value="Cyt_c_assembly"/>
</dbReference>
<evidence type="ECO:0000313" key="4">
    <source>
        <dbReference type="Proteomes" id="UP001495147"/>
    </source>
</evidence>
<protein>
    <submittedName>
        <fullName evidence="3">Cytochrome c biogenesis protein CcsA</fullName>
    </submittedName>
</protein>
<dbReference type="InterPro" id="IPR052372">
    <property type="entry name" value="YpjD/HemX"/>
</dbReference>
<proteinExistence type="predicted"/>
<feature type="transmembrane region" description="Helical" evidence="1">
    <location>
        <begin position="148"/>
        <end position="172"/>
    </location>
</feature>
<sequence>MSLSPALTSPATPSVALAVASGLALLSYVWAGVQAQARASAPPGESQTIRSGLRWTALASAWGVHLLALVVDISGWGQAQDGARFGFAPALSLTVWLVLTVYLVESRFYPLHSVRRVLALIAALAVGLAWCFPGELRPTAASAWAPLHWMFGLASYALFGVAVLHAGLMNRAEQRLRHGRASEGLPVLRLERLTFQFVTAGVVVLSLAILLGWWFTPHWRWGHKNLLSVLGWLVLTALLAGRRLYGWRGRRAMRWLYAGAGLLLLAYVGTRFVLEVVLQRGGGLGG</sequence>
<reference evidence="3 4" key="1">
    <citation type="submission" date="2024-05" db="EMBL/GenBank/DDBJ databases">
        <title>Roseateles sp. DJS-2-20 16S ribosomal RNA gene Genome sequencing and assembly.</title>
        <authorList>
            <person name="Woo H."/>
        </authorList>
    </citation>
    <scope>NUCLEOTIDE SEQUENCE [LARGE SCALE GENOMIC DNA]</scope>
    <source>
        <strain evidence="3 4">DJS-2-20</strain>
    </source>
</reference>
<organism evidence="3 4">
    <name type="scientific">Roseateles paludis</name>
    <dbReference type="NCBI Taxonomy" id="3145238"/>
    <lineage>
        <taxon>Bacteria</taxon>
        <taxon>Pseudomonadati</taxon>
        <taxon>Pseudomonadota</taxon>
        <taxon>Betaproteobacteria</taxon>
        <taxon>Burkholderiales</taxon>
        <taxon>Sphaerotilaceae</taxon>
        <taxon>Roseateles</taxon>
    </lineage>
</organism>
<name>A0ABV0G648_9BURK</name>
<gene>
    <name evidence="3" type="primary">ccsA</name>
    <name evidence="3" type="ORF">ABDJ85_17160</name>
</gene>
<dbReference type="EMBL" id="JBDPZD010000006">
    <property type="protein sequence ID" value="MEO3693201.1"/>
    <property type="molecule type" value="Genomic_DNA"/>
</dbReference>
<feature type="transmembrane region" description="Helical" evidence="1">
    <location>
        <begin position="12"/>
        <end position="31"/>
    </location>
</feature>
<feature type="transmembrane region" description="Helical" evidence="1">
    <location>
        <begin position="52"/>
        <end position="71"/>
    </location>
</feature>
<dbReference type="Pfam" id="PF01578">
    <property type="entry name" value="Cytochrom_C_asm"/>
    <property type="match status" value="1"/>
</dbReference>